<dbReference type="Pfam" id="PF00005">
    <property type="entry name" value="ABC_tran"/>
    <property type="match status" value="1"/>
</dbReference>
<feature type="domain" description="ABC transporter" evidence="8">
    <location>
        <begin position="373"/>
        <end position="613"/>
    </location>
</feature>
<dbReference type="CDD" id="cd18550">
    <property type="entry name" value="ABC_6TM_exporter_like"/>
    <property type="match status" value="1"/>
</dbReference>
<accession>A0ABY6ZNX5</accession>
<proteinExistence type="predicted"/>
<dbReference type="PANTHER" id="PTHR43394">
    <property type="entry name" value="ATP-DEPENDENT PERMEASE MDL1, MITOCHONDRIAL"/>
    <property type="match status" value="1"/>
</dbReference>
<dbReference type="Pfam" id="PF00664">
    <property type="entry name" value="ABC_membrane"/>
    <property type="match status" value="1"/>
</dbReference>
<evidence type="ECO:0000256" key="2">
    <source>
        <dbReference type="ARBA" id="ARBA00022692"/>
    </source>
</evidence>
<evidence type="ECO:0000256" key="1">
    <source>
        <dbReference type="ARBA" id="ARBA00004651"/>
    </source>
</evidence>
<evidence type="ECO:0000313" key="10">
    <source>
        <dbReference type="EMBL" id="WAH44584.1"/>
    </source>
</evidence>
<evidence type="ECO:0000256" key="6">
    <source>
        <dbReference type="ARBA" id="ARBA00023136"/>
    </source>
</evidence>
<dbReference type="Gene3D" id="3.40.50.300">
    <property type="entry name" value="P-loop containing nucleotide triphosphate hydrolases"/>
    <property type="match status" value="1"/>
</dbReference>
<dbReference type="RefSeq" id="WP_268008464.1">
    <property type="nucleotide sequence ID" value="NZ_CP104067.1"/>
</dbReference>
<reference evidence="10" key="1">
    <citation type="submission" date="2022-08" db="EMBL/GenBank/DDBJ databases">
        <title>Alicyclobacillus fastidiosus DSM 17978, complete genome.</title>
        <authorList>
            <person name="Wang Q."/>
            <person name="Cai R."/>
            <person name="Wang Z."/>
        </authorList>
    </citation>
    <scope>NUCLEOTIDE SEQUENCE</scope>
    <source>
        <strain evidence="10">DSM 17978</strain>
    </source>
</reference>
<feature type="transmembrane region" description="Helical" evidence="7">
    <location>
        <begin position="190"/>
        <end position="207"/>
    </location>
</feature>
<name>A0ABY6ZNX5_9BACL</name>
<keyword evidence="4 10" id="KW-0067">ATP-binding</keyword>
<dbReference type="PROSITE" id="PS50893">
    <property type="entry name" value="ABC_TRANSPORTER_2"/>
    <property type="match status" value="1"/>
</dbReference>
<evidence type="ECO:0000256" key="5">
    <source>
        <dbReference type="ARBA" id="ARBA00022989"/>
    </source>
</evidence>
<protein>
    <submittedName>
        <fullName evidence="10">ABC transporter ATP-binding protein/permease</fullName>
    </submittedName>
</protein>
<feature type="transmembrane region" description="Helical" evidence="7">
    <location>
        <begin position="91"/>
        <end position="115"/>
    </location>
</feature>
<dbReference type="Proteomes" id="UP001164761">
    <property type="component" value="Chromosome"/>
</dbReference>
<sequence length="618" mass="67841">MMWGSGGHGGGGMGGGLGGGRNSWRLRELAQNERFEWNIIRRALQSLVPYWPHAIATTVLLVLTSGATVIPASLTQRIIDDGIGKGNFHTILWLTTLLIGVSLVNGLLGVLQTWLGNIIAQNVMADYRLAIFRHIQAQTIRFFTTRQAGDLVSRVMNDVTAIQNVITTTLMGLVNNLLLIAFTTALMFSMNWRLSILALLVVPGFVLPTQRVGRARQRLQGRIQETLASMTVHLSEVFGVSGALLVRIFQRERAEETRFADTNQSLRDLQVRQTVIGRWLFMWLGMFSNIGPALLWGYGGWLVIHHRTSIGAIVAFTTLLSRLYGPLSQLAQLHVSVLSSIALFRRIFALLDIAPEVVDGPIALPSKDNAARIALSDVTYAYPLATEDGIRRNVLSGVSLTIESGQTVALVGPSGAGKSTLINLMLRFFDPDSGVVEIDGVDARSLQLSSLRSQMGLVPQDPFFFHDTVHQNLLYAKPDATESEIEDACKAAQIHETILRLPDGYHTVVGERGYRLSGGERQRLAIARVMLQGPRVVLLDEATSALDTLVERQIQSALAVLLEGRTAIVIAHRLSTILAADKIVVLNRGRVVATGDHESLLRTSPLYRQLYEAQFSEP</sequence>
<dbReference type="SMART" id="SM00382">
    <property type="entry name" value="AAA"/>
    <property type="match status" value="1"/>
</dbReference>
<gene>
    <name evidence="10" type="ORF">NZD89_11335</name>
</gene>
<evidence type="ECO:0000256" key="4">
    <source>
        <dbReference type="ARBA" id="ARBA00022840"/>
    </source>
</evidence>
<keyword evidence="2 7" id="KW-0812">Transmembrane</keyword>
<feature type="transmembrane region" description="Helical" evidence="7">
    <location>
        <begin position="279"/>
        <end position="298"/>
    </location>
</feature>
<dbReference type="InterPro" id="IPR011527">
    <property type="entry name" value="ABC1_TM_dom"/>
</dbReference>
<dbReference type="InterPro" id="IPR003439">
    <property type="entry name" value="ABC_transporter-like_ATP-bd"/>
</dbReference>
<keyword evidence="11" id="KW-1185">Reference proteome</keyword>
<keyword evidence="5 7" id="KW-1133">Transmembrane helix</keyword>
<evidence type="ECO:0000259" key="8">
    <source>
        <dbReference type="PROSITE" id="PS50893"/>
    </source>
</evidence>
<feature type="domain" description="ABC transmembrane type-1" evidence="9">
    <location>
        <begin position="55"/>
        <end position="333"/>
    </location>
</feature>
<keyword evidence="3" id="KW-0547">Nucleotide-binding</keyword>
<dbReference type="SUPFAM" id="SSF90123">
    <property type="entry name" value="ABC transporter transmembrane region"/>
    <property type="match status" value="1"/>
</dbReference>
<evidence type="ECO:0000259" key="9">
    <source>
        <dbReference type="PROSITE" id="PS50929"/>
    </source>
</evidence>
<dbReference type="EMBL" id="CP104067">
    <property type="protein sequence ID" value="WAH44584.1"/>
    <property type="molecule type" value="Genomic_DNA"/>
</dbReference>
<dbReference type="InterPro" id="IPR003593">
    <property type="entry name" value="AAA+_ATPase"/>
</dbReference>
<dbReference type="SUPFAM" id="SSF52540">
    <property type="entry name" value="P-loop containing nucleoside triphosphate hydrolases"/>
    <property type="match status" value="1"/>
</dbReference>
<keyword evidence="6 7" id="KW-0472">Membrane</keyword>
<dbReference type="GO" id="GO:0005524">
    <property type="term" value="F:ATP binding"/>
    <property type="evidence" value="ECO:0007669"/>
    <property type="project" value="UniProtKB-KW"/>
</dbReference>
<feature type="transmembrane region" description="Helical" evidence="7">
    <location>
        <begin position="50"/>
        <end position="70"/>
    </location>
</feature>
<dbReference type="InterPro" id="IPR036640">
    <property type="entry name" value="ABC1_TM_sf"/>
</dbReference>
<dbReference type="PROSITE" id="PS50929">
    <property type="entry name" value="ABC_TM1F"/>
    <property type="match status" value="1"/>
</dbReference>
<evidence type="ECO:0000256" key="3">
    <source>
        <dbReference type="ARBA" id="ARBA00022741"/>
    </source>
</evidence>
<dbReference type="InterPro" id="IPR027417">
    <property type="entry name" value="P-loop_NTPase"/>
</dbReference>
<evidence type="ECO:0000313" key="11">
    <source>
        <dbReference type="Proteomes" id="UP001164761"/>
    </source>
</evidence>
<comment type="subcellular location">
    <subcellularLocation>
        <location evidence="1">Cell membrane</location>
        <topology evidence="1">Multi-pass membrane protein</topology>
    </subcellularLocation>
</comment>
<dbReference type="InterPro" id="IPR017871">
    <property type="entry name" value="ABC_transporter-like_CS"/>
</dbReference>
<dbReference type="Gene3D" id="1.20.1560.10">
    <property type="entry name" value="ABC transporter type 1, transmembrane domain"/>
    <property type="match status" value="1"/>
</dbReference>
<dbReference type="InterPro" id="IPR039421">
    <property type="entry name" value="Type_1_exporter"/>
</dbReference>
<evidence type="ECO:0000256" key="7">
    <source>
        <dbReference type="SAM" id="Phobius"/>
    </source>
</evidence>
<feature type="transmembrane region" description="Helical" evidence="7">
    <location>
        <begin position="161"/>
        <end position="183"/>
    </location>
</feature>
<dbReference type="PROSITE" id="PS00211">
    <property type="entry name" value="ABC_TRANSPORTER_1"/>
    <property type="match status" value="1"/>
</dbReference>
<organism evidence="10 11">
    <name type="scientific">Alicyclobacillus fastidiosus</name>
    <dbReference type="NCBI Taxonomy" id="392011"/>
    <lineage>
        <taxon>Bacteria</taxon>
        <taxon>Bacillati</taxon>
        <taxon>Bacillota</taxon>
        <taxon>Bacilli</taxon>
        <taxon>Bacillales</taxon>
        <taxon>Alicyclobacillaceae</taxon>
        <taxon>Alicyclobacillus</taxon>
    </lineage>
</organism>
<dbReference type="PANTHER" id="PTHR43394:SF1">
    <property type="entry name" value="ATP-BINDING CASSETTE SUB-FAMILY B MEMBER 10, MITOCHONDRIAL"/>
    <property type="match status" value="1"/>
</dbReference>